<evidence type="ECO:0000313" key="2">
    <source>
        <dbReference type="EMBL" id="MEQ2487849.1"/>
    </source>
</evidence>
<reference evidence="2 3" key="1">
    <citation type="submission" date="2024-04" db="EMBL/GenBank/DDBJ databases">
        <title>Human intestinal bacterial collection.</title>
        <authorList>
            <person name="Pauvert C."/>
            <person name="Hitch T.C.A."/>
            <person name="Clavel T."/>
        </authorList>
    </citation>
    <scope>NUCLEOTIDE SEQUENCE [LARGE SCALE GENOMIC DNA]</scope>
    <source>
        <strain evidence="2 3">CLA-AA-H145</strain>
    </source>
</reference>
<gene>
    <name evidence="2" type="ORF">AAAT34_12475</name>
</gene>
<sequence>MKTDLNMQKNNDSRAEQGSSTARTQECATKTNRLITSELQKRLADYPLYSQDGKHKDALCIAVFYLGNIRWYIMEGQQEGNDFTLYGIVTGLQETEYGYQSVTEMESITYDASEYGLGTLRIEQDKDFKPCTLAEIEDAELQAFLSRLYDKD</sequence>
<proteinExistence type="predicted"/>
<evidence type="ECO:0000256" key="1">
    <source>
        <dbReference type="SAM" id="MobiDB-lite"/>
    </source>
</evidence>
<keyword evidence="3" id="KW-1185">Reference proteome</keyword>
<dbReference type="EMBL" id="JBBNFP010000096">
    <property type="protein sequence ID" value="MEQ2487849.1"/>
    <property type="molecule type" value="Genomic_DNA"/>
</dbReference>
<accession>A0ABV1FU37</accession>
<evidence type="ECO:0000313" key="3">
    <source>
        <dbReference type="Proteomes" id="UP001487296"/>
    </source>
</evidence>
<feature type="region of interest" description="Disordered" evidence="1">
    <location>
        <begin position="1"/>
        <end position="26"/>
    </location>
</feature>
<dbReference type="InterPro" id="IPR021341">
    <property type="entry name" value="DUF2958"/>
</dbReference>
<organism evidence="2 3">
    <name type="scientific">Hallella faecis</name>
    <dbReference type="NCBI Taxonomy" id="2841596"/>
    <lineage>
        <taxon>Bacteria</taxon>
        <taxon>Pseudomonadati</taxon>
        <taxon>Bacteroidota</taxon>
        <taxon>Bacteroidia</taxon>
        <taxon>Bacteroidales</taxon>
        <taxon>Prevotellaceae</taxon>
        <taxon>Hallella</taxon>
    </lineage>
</organism>
<dbReference type="RefSeq" id="WP_235394646.1">
    <property type="nucleotide sequence ID" value="NZ_JAHKBE010000101.1"/>
</dbReference>
<name>A0ABV1FU37_9BACT</name>
<protein>
    <submittedName>
        <fullName evidence="2">DUF2958 domain-containing protein</fullName>
    </submittedName>
</protein>
<comment type="caution">
    <text evidence="2">The sequence shown here is derived from an EMBL/GenBank/DDBJ whole genome shotgun (WGS) entry which is preliminary data.</text>
</comment>
<dbReference type="Proteomes" id="UP001487296">
    <property type="component" value="Unassembled WGS sequence"/>
</dbReference>
<dbReference type="Pfam" id="PF11171">
    <property type="entry name" value="DUF2958"/>
    <property type="match status" value="1"/>
</dbReference>